<dbReference type="RefSeq" id="WP_272735454.1">
    <property type="nucleotide sequence ID" value="NZ_CP116942.1"/>
</dbReference>
<dbReference type="GO" id="GO:0005737">
    <property type="term" value="C:cytoplasm"/>
    <property type="evidence" value="ECO:0007669"/>
    <property type="project" value="TreeGrafter"/>
</dbReference>
<organism evidence="4 5">
    <name type="scientific">Iamia majanohamensis</name>
    <dbReference type="NCBI Taxonomy" id="467976"/>
    <lineage>
        <taxon>Bacteria</taxon>
        <taxon>Bacillati</taxon>
        <taxon>Actinomycetota</taxon>
        <taxon>Acidimicrobiia</taxon>
        <taxon>Acidimicrobiales</taxon>
        <taxon>Iamiaceae</taxon>
        <taxon>Iamia</taxon>
    </lineage>
</organism>
<evidence type="ECO:0000256" key="1">
    <source>
        <dbReference type="SAM" id="MobiDB-lite"/>
    </source>
</evidence>
<dbReference type="AlphaFoldDB" id="A0AAE9Y7M5"/>
<dbReference type="EMBL" id="CP116942">
    <property type="protein sequence ID" value="WCO65928.1"/>
    <property type="molecule type" value="Genomic_DNA"/>
</dbReference>
<protein>
    <submittedName>
        <fullName evidence="4">Serine/threonine-protein kinase</fullName>
    </submittedName>
</protein>
<dbReference type="GO" id="GO:0005524">
    <property type="term" value="F:ATP binding"/>
    <property type="evidence" value="ECO:0007669"/>
    <property type="project" value="InterPro"/>
</dbReference>
<dbReference type="PANTHER" id="PTHR24361:SF678">
    <property type="entry name" value="SPORULATION-SPECIFIC PROTEIN 1"/>
    <property type="match status" value="1"/>
</dbReference>
<evidence type="ECO:0000313" key="4">
    <source>
        <dbReference type="EMBL" id="WCO65928.1"/>
    </source>
</evidence>
<dbReference type="SMART" id="SM00220">
    <property type="entry name" value="S_TKc"/>
    <property type="match status" value="1"/>
</dbReference>
<evidence type="ECO:0000313" key="5">
    <source>
        <dbReference type="Proteomes" id="UP001216390"/>
    </source>
</evidence>
<feature type="compositionally biased region" description="Acidic residues" evidence="1">
    <location>
        <begin position="353"/>
        <end position="364"/>
    </location>
</feature>
<reference evidence="4" key="1">
    <citation type="submission" date="2023-01" db="EMBL/GenBank/DDBJ databases">
        <title>The diversity of Class Acidimicrobiia in South China Sea sediment environments and the proposal of Iamia marina sp. nov., a novel species of the genus Iamia.</title>
        <authorList>
            <person name="He Y."/>
            <person name="Tian X."/>
        </authorList>
    </citation>
    <scope>NUCLEOTIDE SEQUENCE</scope>
    <source>
        <strain evidence="4">DSM 19957</strain>
    </source>
</reference>
<dbReference type="PROSITE" id="PS00108">
    <property type="entry name" value="PROTEIN_KINASE_ST"/>
    <property type="match status" value="1"/>
</dbReference>
<keyword evidence="2" id="KW-0812">Transmembrane</keyword>
<evidence type="ECO:0000256" key="2">
    <source>
        <dbReference type="SAM" id="Phobius"/>
    </source>
</evidence>
<dbReference type="KEGG" id="ima:PO878_15605"/>
<keyword evidence="5" id="KW-1185">Reference proteome</keyword>
<dbReference type="GO" id="GO:0004674">
    <property type="term" value="F:protein serine/threonine kinase activity"/>
    <property type="evidence" value="ECO:0007669"/>
    <property type="project" value="TreeGrafter"/>
</dbReference>
<dbReference type="Proteomes" id="UP001216390">
    <property type="component" value="Chromosome"/>
</dbReference>
<dbReference type="CDD" id="cd14014">
    <property type="entry name" value="STKc_PknB_like"/>
    <property type="match status" value="1"/>
</dbReference>
<dbReference type="InterPro" id="IPR053235">
    <property type="entry name" value="Ser_Thr_kinase"/>
</dbReference>
<evidence type="ECO:0000259" key="3">
    <source>
        <dbReference type="PROSITE" id="PS50011"/>
    </source>
</evidence>
<proteinExistence type="predicted"/>
<feature type="region of interest" description="Disordered" evidence="1">
    <location>
        <begin position="303"/>
        <end position="374"/>
    </location>
</feature>
<dbReference type="InterPro" id="IPR011009">
    <property type="entry name" value="Kinase-like_dom_sf"/>
</dbReference>
<gene>
    <name evidence="4" type="ORF">PO878_15605</name>
</gene>
<dbReference type="PANTHER" id="PTHR24361">
    <property type="entry name" value="MITOGEN-ACTIVATED KINASE KINASE KINASE"/>
    <property type="match status" value="1"/>
</dbReference>
<keyword evidence="4" id="KW-0808">Transferase</keyword>
<feature type="domain" description="Protein kinase" evidence="3">
    <location>
        <begin position="3"/>
        <end position="266"/>
    </location>
</feature>
<dbReference type="Gene3D" id="1.10.510.10">
    <property type="entry name" value="Transferase(Phosphotransferase) domain 1"/>
    <property type="match status" value="1"/>
</dbReference>
<feature type="region of interest" description="Disordered" evidence="1">
    <location>
        <begin position="243"/>
        <end position="264"/>
    </location>
</feature>
<dbReference type="InterPro" id="IPR008271">
    <property type="entry name" value="Ser/Thr_kinase_AS"/>
</dbReference>
<dbReference type="InterPro" id="IPR000719">
    <property type="entry name" value="Prot_kinase_dom"/>
</dbReference>
<keyword evidence="2" id="KW-0472">Membrane</keyword>
<name>A0AAE9Y7M5_9ACTN</name>
<accession>A0AAE9Y7M5</accession>
<dbReference type="SUPFAM" id="SSF56112">
    <property type="entry name" value="Protein kinase-like (PK-like)"/>
    <property type="match status" value="1"/>
</dbReference>
<feature type="compositionally biased region" description="Low complexity" evidence="1">
    <location>
        <begin position="303"/>
        <end position="327"/>
    </location>
</feature>
<keyword evidence="4" id="KW-0418">Kinase</keyword>
<dbReference type="PROSITE" id="PS50011">
    <property type="entry name" value="PROTEIN_KINASE_DOM"/>
    <property type="match status" value="1"/>
</dbReference>
<keyword evidence="2" id="KW-1133">Transmembrane helix</keyword>
<sequence length="493" mass="52114">MEYRVVRRLGRGGMGVVDLAVAPDGAEVALKRLSLHGTPEEIARARARIRREAEVLSSLDHPTIVRLLDLVDDGDDVVLVMPYLAGGSLHDRVATHGPLDPHDVEVLADRLLDALAAAHRQGVVHRDIKPENVLFTTEGEPRLVDFGVARASDHTAGLTATAMVVGTPGFMAPEQARGEEAGAAADVFSLGATLLFALTGEGPFGRVDTDPRVLMHRAALGRVERPPRDLPPHLRAVLTGALERQAARRPSAARLRGGTDGTSPLTGLADAVRRHRTLVLGGVAVVLALLLVGGAVVLLAGDGEPDASATPTTTTTTAPASTTTTVPPCEPTPFQRCRPDGTLAPPYPNTDGETCDEGYEDYDDYPLNGCEAGPDGLDDPTVLTADDPEVEGTIVPRDEVDRFVLPVDDGFDLTCSGRLTITLSAPSAMTMELEVRRDGQRVGREISAEGRDAVVELGESCGSDDTGELDVSVRAVGSDRSPEPYTLRRDGGF</sequence>
<dbReference type="Pfam" id="PF00069">
    <property type="entry name" value="Pkinase"/>
    <property type="match status" value="1"/>
</dbReference>
<feature type="transmembrane region" description="Helical" evidence="2">
    <location>
        <begin position="278"/>
        <end position="301"/>
    </location>
</feature>